<dbReference type="GO" id="GO:0015074">
    <property type="term" value="P:DNA integration"/>
    <property type="evidence" value="ECO:0007669"/>
    <property type="project" value="InterPro"/>
</dbReference>
<evidence type="ECO:0000313" key="4">
    <source>
        <dbReference type="Proteomes" id="UP000765509"/>
    </source>
</evidence>
<dbReference type="InterPro" id="IPR012337">
    <property type="entry name" value="RNaseH-like_sf"/>
</dbReference>
<dbReference type="InterPro" id="IPR050951">
    <property type="entry name" value="Retrovirus_Pol_polyprotein"/>
</dbReference>
<sequence length="111" mass="12801">MIHIQELSYPWEVVHMDSVTSLPAGGDKMYKACLVIVDRYSKAQIFLQCHKDDTAMETAVLIWNRVISHTCLFKNIICDREPKFKSTLWTNLNKLLGTKPLFSTAYHPQTD</sequence>
<dbReference type="InterPro" id="IPR001584">
    <property type="entry name" value="Integrase_cat-core"/>
</dbReference>
<dbReference type="PANTHER" id="PTHR37984:SF5">
    <property type="entry name" value="PROTEIN NYNRIN-LIKE"/>
    <property type="match status" value="1"/>
</dbReference>
<dbReference type="GO" id="GO:0003723">
    <property type="term" value="F:RNA binding"/>
    <property type="evidence" value="ECO:0007669"/>
    <property type="project" value="UniProtKB-KW"/>
</dbReference>
<dbReference type="Proteomes" id="UP000765509">
    <property type="component" value="Unassembled WGS sequence"/>
</dbReference>
<dbReference type="AlphaFoldDB" id="A0A9Q3B8Z6"/>
<comment type="caution">
    <text evidence="3">The sequence shown here is derived from an EMBL/GenBank/DDBJ whole genome shotgun (WGS) entry which is preliminary data.</text>
</comment>
<feature type="domain" description="Integrase catalytic" evidence="2">
    <location>
        <begin position="6"/>
        <end position="111"/>
    </location>
</feature>
<evidence type="ECO:0000313" key="3">
    <source>
        <dbReference type="EMBL" id="MBW0460897.1"/>
    </source>
</evidence>
<name>A0A9Q3B8Z6_9BASI</name>
<dbReference type="Gene3D" id="3.30.420.10">
    <property type="entry name" value="Ribonuclease H-like superfamily/Ribonuclease H"/>
    <property type="match status" value="1"/>
</dbReference>
<gene>
    <name evidence="3" type="ORF">O181_000612</name>
</gene>
<dbReference type="OrthoDB" id="2273864at2759"/>
<keyword evidence="1" id="KW-0694">RNA-binding</keyword>
<organism evidence="3 4">
    <name type="scientific">Austropuccinia psidii MF-1</name>
    <dbReference type="NCBI Taxonomy" id="1389203"/>
    <lineage>
        <taxon>Eukaryota</taxon>
        <taxon>Fungi</taxon>
        <taxon>Dikarya</taxon>
        <taxon>Basidiomycota</taxon>
        <taxon>Pucciniomycotina</taxon>
        <taxon>Pucciniomycetes</taxon>
        <taxon>Pucciniales</taxon>
        <taxon>Sphaerophragmiaceae</taxon>
        <taxon>Austropuccinia</taxon>
    </lineage>
</organism>
<accession>A0A9Q3B8Z6</accession>
<dbReference type="PANTHER" id="PTHR37984">
    <property type="entry name" value="PROTEIN CBG26694"/>
    <property type="match status" value="1"/>
</dbReference>
<keyword evidence="4" id="KW-1185">Reference proteome</keyword>
<dbReference type="InterPro" id="IPR036397">
    <property type="entry name" value="RNaseH_sf"/>
</dbReference>
<evidence type="ECO:0000259" key="2">
    <source>
        <dbReference type="PROSITE" id="PS50994"/>
    </source>
</evidence>
<dbReference type="SUPFAM" id="SSF53098">
    <property type="entry name" value="Ribonuclease H-like"/>
    <property type="match status" value="1"/>
</dbReference>
<dbReference type="EMBL" id="AVOT02000073">
    <property type="protein sequence ID" value="MBW0460897.1"/>
    <property type="molecule type" value="Genomic_DNA"/>
</dbReference>
<proteinExistence type="predicted"/>
<dbReference type="PROSITE" id="PS50994">
    <property type="entry name" value="INTEGRASE"/>
    <property type="match status" value="1"/>
</dbReference>
<evidence type="ECO:0000256" key="1">
    <source>
        <dbReference type="ARBA" id="ARBA00022884"/>
    </source>
</evidence>
<protein>
    <recommendedName>
        <fullName evidence="2">Integrase catalytic domain-containing protein</fullName>
    </recommendedName>
</protein>
<reference evidence="3" key="1">
    <citation type="submission" date="2021-03" db="EMBL/GenBank/DDBJ databases">
        <title>Draft genome sequence of rust myrtle Austropuccinia psidii MF-1, a brazilian biotype.</title>
        <authorList>
            <person name="Quecine M.C."/>
            <person name="Pachon D.M.R."/>
            <person name="Bonatelli M.L."/>
            <person name="Correr F.H."/>
            <person name="Franceschini L.M."/>
            <person name="Leite T.F."/>
            <person name="Margarido G.R.A."/>
            <person name="Almeida C.A."/>
            <person name="Ferrarezi J.A."/>
            <person name="Labate C.A."/>
        </authorList>
    </citation>
    <scope>NUCLEOTIDE SEQUENCE</scope>
    <source>
        <strain evidence="3">MF-1</strain>
    </source>
</reference>
<dbReference type="GO" id="GO:0005634">
    <property type="term" value="C:nucleus"/>
    <property type="evidence" value="ECO:0007669"/>
    <property type="project" value="UniProtKB-ARBA"/>
</dbReference>